<reference evidence="3" key="1">
    <citation type="submission" date="2016-11" db="EMBL/GenBank/DDBJ databases">
        <authorList>
            <person name="Varghese N."/>
            <person name="Submissions S."/>
        </authorList>
    </citation>
    <scope>NUCLEOTIDE SEQUENCE [LARGE SCALE GENOMIC DNA]</scope>
    <source>
        <strain evidence="3">DSM 22363</strain>
    </source>
</reference>
<dbReference type="GO" id="GO:0016491">
    <property type="term" value="F:oxidoreductase activity"/>
    <property type="evidence" value="ECO:0007669"/>
    <property type="project" value="InterPro"/>
</dbReference>
<dbReference type="STRING" id="1123272.SAMN02745824_0719"/>
<dbReference type="PROSITE" id="PS51257">
    <property type="entry name" value="PROKAR_LIPOPROTEIN"/>
    <property type="match status" value="1"/>
</dbReference>
<organism evidence="2 3">
    <name type="scientific">Parasphingorhabdus marina DSM 22363</name>
    <dbReference type="NCBI Taxonomy" id="1123272"/>
    <lineage>
        <taxon>Bacteria</taxon>
        <taxon>Pseudomonadati</taxon>
        <taxon>Pseudomonadota</taxon>
        <taxon>Alphaproteobacteria</taxon>
        <taxon>Sphingomonadales</taxon>
        <taxon>Sphingomonadaceae</taxon>
        <taxon>Parasphingorhabdus</taxon>
    </lineage>
</organism>
<dbReference type="InterPro" id="IPR000415">
    <property type="entry name" value="Nitroreductase-like"/>
</dbReference>
<accession>A0A1N6CQ35</accession>
<sequence length="371" mass="41040">MTWTRREFLAASGVMSTYPLLGGCGDSGMTRYEEAVAALREELPAEPALRDFVRYATLAPNSHNTQPWEFRLGADRVEILPDLARNCPVVDPDDHHVFVSLGCAAENLLVAANARNRAGEAVVNLDGTSATARITLGNGAGIDRELCDAIPRRQSTRSEYDGQPVSREELAALESAATMPGVNTFFITDRGKMDGVLDYVIEGNSAQIDDPAFVEELKNWIRFNPEAAVETNDGLFAACSGNPTLPTWLGRFMFDRFFTRDAENDKYAKQVRSSAGIVIFVAEKEDQEGWINVGRSFQRFALQATALEIRHAHLNMPIEVAHIRPEFARWMGIPGRRPDLIIRFGKAPPLPMSLRRPVKEVIAPIEDVITA</sequence>
<gene>
    <name evidence="2" type="ORF">SAMN02745824_0719</name>
</gene>
<proteinExistence type="predicted"/>
<dbReference type="NCBIfam" id="NF047509">
    <property type="entry name" value="Rv3131_FMN_oxido"/>
    <property type="match status" value="1"/>
</dbReference>
<dbReference type="SUPFAM" id="SSF55469">
    <property type="entry name" value="FMN-dependent nitroreductase-like"/>
    <property type="match status" value="2"/>
</dbReference>
<protein>
    <submittedName>
        <fullName evidence="2">Nitroreductase family protein</fullName>
    </submittedName>
</protein>
<dbReference type="PROSITE" id="PS51318">
    <property type="entry name" value="TAT"/>
    <property type="match status" value="1"/>
</dbReference>
<evidence type="ECO:0000313" key="3">
    <source>
        <dbReference type="Proteomes" id="UP000185192"/>
    </source>
</evidence>
<evidence type="ECO:0000313" key="2">
    <source>
        <dbReference type="EMBL" id="SIN60678.1"/>
    </source>
</evidence>
<dbReference type="Proteomes" id="UP000185192">
    <property type="component" value="Unassembled WGS sequence"/>
</dbReference>
<dbReference type="RefSeq" id="WP_074204850.1">
    <property type="nucleotide sequence ID" value="NZ_FSQW01000001.1"/>
</dbReference>
<dbReference type="Pfam" id="PF00881">
    <property type="entry name" value="Nitroreductase"/>
    <property type="match status" value="1"/>
</dbReference>
<name>A0A1N6CQ35_9SPHN</name>
<feature type="domain" description="Nitroreductase" evidence="1">
    <location>
        <begin position="152"/>
        <end position="346"/>
    </location>
</feature>
<keyword evidence="3" id="KW-1185">Reference proteome</keyword>
<dbReference type="Gene3D" id="3.40.109.10">
    <property type="entry name" value="NADH Oxidase"/>
    <property type="match status" value="1"/>
</dbReference>
<dbReference type="InterPro" id="IPR029479">
    <property type="entry name" value="Nitroreductase"/>
</dbReference>
<evidence type="ECO:0000259" key="1">
    <source>
        <dbReference type="Pfam" id="PF00881"/>
    </source>
</evidence>
<dbReference type="EMBL" id="FSQW01000001">
    <property type="protein sequence ID" value="SIN60678.1"/>
    <property type="molecule type" value="Genomic_DNA"/>
</dbReference>
<dbReference type="AlphaFoldDB" id="A0A1N6CQ35"/>
<dbReference type="InterPro" id="IPR006311">
    <property type="entry name" value="TAT_signal"/>
</dbReference>